<feature type="domain" description="Aminoacyl-tRNA synthetase class Ia" evidence="6">
    <location>
        <begin position="2"/>
        <end position="59"/>
    </location>
</feature>
<reference evidence="8" key="1">
    <citation type="submission" date="2017-02" db="UniProtKB">
        <authorList>
            <consortium name="WormBaseParasite"/>
        </authorList>
    </citation>
    <scope>IDENTIFICATION</scope>
</reference>
<evidence type="ECO:0000256" key="4">
    <source>
        <dbReference type="ARBA" id="ARBA00022917"/>
    </source>
</evidence>
<keyword evidence="4" id="KW-0648">Protein biosynthesis</keyword>
<evidence type="ECO:0000256" key="1">
    <source>
        <dbReference type="ARBA" id="ARBA00022598"/>
    </source>
</evidence>
<dbReference type="PANTHER" id="PTHR42780:SF1">
    <property type="entry name" value="ISOLEUCINE--TRNA LIGASE, CYTOPLASMIC"/>
    <property type="match status" value="1"/>
</dbReference>
<dbReference type="Proteomes" id="UP000036681">
    <property type="component" value="Unplaced"/>
</dbReference>
<proteinExistence type="predicted"/>
<dbReference type="InterPro" id="IPR023586">
    <property type="entry name" value="Ile-tRNA-ligase_type2"/>
</dbReference>
<dbReference type="GO" id="GO:0005524">
    <property type="term" value="F:ATP binding"/>
    <property type="evidence" value="ECO:0007669"/>
    <property type="project" value="UniProtKB-KW"/>
</dbReference>
<evidence type="ECO:0000256" key="2">
    <source>
        <dbReference type="ARBA" id="ARBA00022741"/>
    </source>
</evidence>
<dbReference type="WBParaSite" id="ALUE_0002358501-mRNA-1">
    <property type="protein sequence ID" value="ALUE_0002358501-mRNA-1"/>
    <property type="gene ID" value="ALUE_0002358501"/>
</dbReference>
<dbReference type="GO" id="GO:0004822">
    <property type="term" value="F:isoleucine-tRNA ligase activity"/>
    <property type="evidence" value="ECO:0007669"/>
    <property type="project" value="InterPro"/>
</dbReference>
<keyword evidence="2" id="KW-0547">Nucleotide-binding</keyword>
<keyword evidence="7" id="KW-1185">Reference proteome</keyword>
<protein>
    <submittedName>
        <fullName evidence="8">tRNA-synt_1 domain-containing protein</fullName>
    </submittedName>
</protein>
<dbReference type="PANTHER" id="PTHR42780">
    <property type="entry name" value="SOLEUCYL-TRNA SYNTHETASE"/>
    <property type="match status" value="1"/>
</dbReference>
<organism evidence="7 8">
    <name type="scientific">Ascaris lumbricoides</name>
    <name type="common">Giant roundworm</name>
    <dbReference type="NCBI Taxonomy" id="6252"/>
    <lineage>
        <taxon>Eukaryota</taxon>
        <taxon>Metazoa</taxon>
        <taxon>Ecdysozoa</taxon>
        <taxon>Nematoda</taxon>
        <taxon>Chromadorea</taxon>
        <taxon>Rhabditida</taxon>
        <taxon>Spirurina</taxon>
        <taxon>Ascaridomorpha</taxon>
        <taxon>Ascaridoidea</taxon>
        <taxon>Ascarididae</taxon>
        <taxon>Ascaris</taxon>
    </lineage>
</organism>
<evidence type="ECO:0000256" key="3">
    <source>
        <dbReference type="ARBA" id="ARBA00022840"/>
    </source>
</evidence>
<evidence type="ECO:0000313" key="8">
    <source>
        <dbReference type="WBParaSite" id="ALUE_0002358501-mRNA-1"/>
    </source>
</evidence>
<dbReference type="SUPFAM" id="SSF52374">
    <property type="entry name" value="Nucleotidylyl transferase"/>
    <property type="match status" value="1"/>
</dbReference>
<name>A0A0M3IXV7_ASCLU</name>
<sequence length="61" mass="7077">MSKNRPRYTFYDGPPFATGLPHYGHLLAGTIKDVVTRWAHQSGYYVERRFGWDTHGLPVVR</sequence>
<dbReference type="Gene3D" id="3.40.50.620">
    <property type="entry name" value="HUPs"/>
    <property type="match status" value="1"/>
</dbReference>
<evidence type="ECO:0000256" key="5">
    <source>
        <dbReference type="ARBA" id="ARBA00023146"/>
    </source>
</evidence>
<dbReference type="AlphaFoldDB" id="A0A0M3IXV7"/>
<dbReference type="GO" id="GO:0006428">
    <property type="term" value="P:isoleucyl-tRNA aminoacylation"/>
    <property type="evidence" value="ECO:0007669"/>
    <property type="project" value="TreeGrafter"/>
</dbReference>
<keyword evidence="3" id="KW-0067">ATP-binding</keyword>
<accession>A0A0M3IXV7</accession>
<dbReference type="InterPro" id="IPR014729">
    <property type="entry name" value="Rossmann-like_a/b/a_fold"/>
</dbReference>
<dbReference type="InterPro" id="IPR002300">
    <property type="entry name" value="aa-tRNA-synth_Ia"/>
</dbReference>
<dbReference type="InterPro" id="IPR001412">
    <property type="entry name" value="aa-tRNA-synth_I_CS"/>
</dbReference>
<evidence type="ECO:0000313" key="7">
    <source>
        <dbReference type="Proteomes" id="UP000036681"/>
    </source>
</evidence>
<dbReference type="Pfam" id="PF00133">
    <property type="entry name" value="tRNA-synt_1"/>
    <property type="match status" value="1"/>
</dbReference>
<evidence type="ECO:0000259" key="6">
    <source>
        <dbReference type="Pfam" id="PF00133"/>
    </source>
</evidence>
<dbReference type="PROSITE" id="PS00178">
    <property type="entry name" value="AA_TRNA_LIGASE_I"/>
    <property type="match status" value="1"/>
</dbReference>
<keyword evidence="5" id="KW-0030">Aminoacyl-tRNA synthetase</keyword>
<keyword evidence="1" id="KW-0436">Ligase</keyword>